<feature type="domain" description="Lipid/polyisoprenoid-binding YceI-like" evidence="3">
    <location>
        <begin position="396"/>
        <end position="554"/>
    </location>
</feature>
<feature type="transmembrane region" description="Helical" evidence="2">
    <location>
        <begin position="159"/>
        <end position="177"/>
    </location>
</feature>
<feature type="transmembrane region" description="Helical" evidence="2">
    <location>
        <begin position="116"/>
        <end position="139"/>
    </location>
</feature>
<dbReference type="OrthoDB" id="9811006at2"/>
<evidence type="ECO:0000256" key="1">
    <source>
        <dbReference type="SAM" id="MobiDB-lite"/>
    </source>
</evidence>
<feature type="transmembrane region" description="Helical" evidence="2">
    <location>
        <begin position="242"/>
        <end position="260"/>
    </location>
</feature>
<accession>A0A4Q4KJZ9</accession>
<organism evidence="4 5">
    <name type="scientific">Brumimicrobium glaciale</name>
    <dbReference type="NCBI Taxonomy" id="200475"/>
    <lineage>
        <taxon>Bacteria</taxon>
        <taxon>Pseudomonadati</taxon>
        <taxon>Bacteroidota</taxon>
        <taxon>Flavobacteriia</taxon>
        <taxon>Flavobacteriales</taxon>
        <taxon>Crocinitomicaceae</taxon>
        <taxon>Brumimicrobium</taxon>
    </lineage>
</organism>
<evidence type="ECO:0000256" key="2">
    <source>
        <dbReference type="SAM" id="Phobius"/>
    </source>
</evidence>
<protein>
    <submittedName>
        <fullName evidence="4">YceI family protein</fullName>
    </submittedName>
</protein>
<reference evidence="4 5" key="1">
    <citation type="submission" date="2019-02" db="EMBL/GenBank/DDBJ databases">
        <title>Genome sequence of the sea-ice species Brumimicrobium glaciale.</title>
        <authorList>
            <person name="Bowman J.P."/>
        </authorList>
    </citation>
    <scope>NUCLEOTIDE SEQUENCE [LARGE SCALE GENOMIC DNA]</scope>
    <source>
        <strain evidence="4 5">IC156</strain>
    </source>
</reference>
<dbReference type="SUPFAM" id="SSF101874">
    <property type="entry name" value="YceI-like"/>
    <property type="match status" value="1"/>
</dbReference>
<name>A0A4Q4KJZ9_9FLAO</name>
<feature type="region of interest" description="Disordered" evidence="1">
    <location>
        <begin position="368"/>
        <end position="387"/>
    </location>
</feature>
<feature type="transmembrane region" description="Helical" evidence="2">
    <location>
        <begin position="85"/>
        <end position="104"/>
    </location>
</feature>
<sequence>MLMLIITAVFLIISGVFAAIAKVRKDTKPSEFIAVYILGISTLILTKDYLLDASGPNQLLTFLLIAVLSVSFAVGEIVKKKQHKIFLGIPIVLSGALFFYPQLASHSYLGHQIDDLNVLFIIAIISAITPILMHFVNALIQKLVSKFTPIKWNKTDEHLLESALAFAFIGGMAALGGFLLGKLGILIAATFFLSTSFIARNRTSISPSILLSTSGAMFLISAALIVLEQAGFKALDLTNGEVLQGIFMAGFIAVLYELFIRLAQHRSGKWRGIMITKAITVPLGFIFLLGFAYTQLERLGGVLTLTAMLIALGLLSVLYTTFKTASNIIGLKLFSLGFVLIIAPYFSPVKQSSGIDLGALGIEQSNGETSNKAQGQSYHDKLDEPNGQDLTKAIGSWKIDEEISKIFFELGPPSGRVNGEFNKVKGKFEVTENPENSTIKVILPVKNISTYNSMRDESLMDEEYFHEEKHPELTFDSKSFSKKEDGYLVEGTFTLLGITNPIDLTLKLVGVGEKDGNEIMVLWGKASLNRTDYGMPSSAKIGDVVDFHFEVQLTK</sequence>
<keyword evidence="2" id="KW-1133">Transmembrane helix</keyword>
<feature type="transmembrane region" description="Helical" evidence="2">
    <location>
        <begin position="59"/>
        <end position="78"/>
    </location>
</feature>
<dbReference type="PANTHER" id="PTHR34406:SF1">
    <property type="entry name" value="PROTEIN YCEI"/>
    <property type="match status" value="1"/>
</dbReference>
<dbReference type="Gene3D" id="2.40.128.110">
    <property type="entry name" value="Lipid/polyisoprenoid-binding, YceI-like"/>
    <property type="match status" value="1"/>
</dbReference>
<dbReference type="PANTHER" id="PTHR34406">
    <property type="entry name" value="PROTEIN YCEI"/>
    <property type="match status" value="1"/>
</dbReference>
<dbReference type="EMBL" id="SETE01000004">
    <property type="protein sequence ID" value="RYM33602.1"/>
    <property type="molecule type" value="Genomic_DNA"/>
</dbReference>
<proteinExistence type="predicted"/>
<dbReference type="Proteomes" id="UP000293952">
    <property type="component" value="Unassembled WGS sequence"/>
</dbReference>
<feature type="transmembrane region" description="Helical" evidence="2">
    <location>
        <begin position="272"/>
        <end position="293"/>
    </location>
</feature>
<feature type="transmembrane region" description="Helical" evidence="2">
    <location>
        <begin position="329"/>
        <end position="347"/>
    </location>
</feature>
<dbReference type="SMART" id="SM00867">
    <property type="entry name" value="YceI"/>
    <property type="match status" value="1"/>
</dbReference>
<dbReference type="InterPro" id="IPR036761">
    <property type="entry name" value="TTHA0802/YceI-like_sf"/>
</dbReference>
<feature type="compositionally biased region" description="Polar residues" evidence="1">
    <location>
        <begin position="368"/>
        <end position="377"/>
    </location>
</feature>
<feature type="transmembrane region" description="Helical" evidence="2">
    <location>
        <begin position="183"/>
        <end position="201"/>
    </location>
</feature>
<gene>
    <name evidence="4" type="ORF">ERX46_11740</name>
</gene>
<feature type="transmembrane region" description="Helical" evidence="2">
    <location>
        <begin position="299"/>
        <end position="322"/>
    </location>
</feature>
<keyword evidence="2" id="KW-0812">Transmembrane</keyword>
<comment type="caution">
    <text evidence="4">The sequence shown here is derived from an EMBL/GenBank/DDBJ whole genome shotgun (WGS) entry which is preliminary data.</text>
</comment>
<keyword evidence="5" id="KW-1185">Reference proteome</keyword>
<evidence type="ECO:0000313" key="5">
    <source>
        <dbReference type="Proteomes" id="UP000293952"/>
    </source>
</evidence>
<evidence type="ECO:0000259" key="3">
    <source>
        <dbReference type="SMART" id="SM00867"/>
    </source>
</evidence>
<dbReference type="InterPro" id="IPR007372">
    <property type="entry name" value="Lipid/polyisoprenoid-bd_YceI"/>
</dbReference>
<dbReference type="AlphaFoldDB" id="A0A4Q4KJZ9"/>
<feature type="transmembrane region" description="Helical" evidence="2">
    <location>
        <begin position="208"/>
        <end position="227"/>
    </location>
</feature>
<keyword evidence="2" id="KW-0472">Membrane</keyword>
<dbReference type="Pfam" id="PF04264">
    <property type="entry name" value="YceI"/>
    <property type="match status" value="1"/>
</dbReference>
<evidence type="ECO:0000313" key="4">
    <source>
        <dbReference type="EMBL" id="RYM33602.1"/>
    </source>
</evidence>